<dbReference type="Proteomes" id="UP000034883">
    <property type="component" value="Chromosome"/>
</dbReference>
<evidence type="ECO:0000313" key="2">
    <source>
        <dbReference type="Proteomes" id="UP000034883"/>
    </source>
</evidence>
<accession>A0A0F6W1N2</accession>
<reference evidence="1 2" key="1">
    <citation type="submission" date="2015-03" db="EMBL/GenBank/DDBJ databases">
        <title>Genome assembly of Sandaracinus amylolyticus DSM 53668.</title>
        <authorList>
            <person name="Sharma G."/>
            <person name="Subramanian S."/>
        </authorList>
    </citation>
    <scope>NUCLEOTIDE SEQUENCE [LARGE SCALE GENOMIC DNA]</scope>
    <source>
        <strain evidence="1 2">DSM 53668</strain>
    </source>
</reference>
<evidence type="ECO:0000313" key="1">
    <source>
        <dbReference type="EMBL" id="AKF04965.1"/>
    </source>
</evidence>
<keyword evidence="2" id="KW-1185">Reference proteome</keyword>
<gene>
    <name evidence="1" type="ORF">DB32_002114</name>
</gene>
<dbReference type="EMBL" id="CP011125">
    <property type="protein sequence ID" value="AKF04965.1"/>
    <property type="molecule type" value="Genomic_DNA"/>
</dbReference>
<name>A0A0F6W1N2_9BACT</name>
<protein>
    <submittedName>
        <fullName evidence="1">Uncharacterized protein</fullName>
    </submittedName>
</protein>
<proteinExistence type="predicted"/>
<sequence length="43" mass="4730">MHRGFETPARVSRFPPWPSATAAARVSAGVLLSWRARRKGHTG</sequence>
<organism evidence="1 2">
    <name type="scientific">Sandaracinus amylolyticus</name>
    <dbReference type="NCBI Taxonomy" id="927083"/>
    <lineage>
        <taxon>Bacteria</taxon>
        <taxon>Pseudomonadati</taxon>
        <taxon>Myxococcota</taxon>
        <taxon>Polyangia</taxon>
        <taxon>Polyangiales</taxon>
        <taxon>Sandaracinaceae</taxon>
        <taxon>Sandaracinus</taxon>
    </lineage>
</organism>
<dbReference type="KEGG" id="samy:DB32_002114"/>
<dbReference type="AlphaFoldDB" id="A0A0F6W1N2"/>